<dbReference type="OrthoDB" id="1654714at2759"/>
<gene>
    <name evidence="2" type="ORF">KK1_036865</name>
</gene>
<dbReference type="AlphaFoldDB" id="A0A151RGZ0"/>
<evidence type="ECO:0000313" key="3">
    <source>
        <dbReference type="Proteomes" id="UP000075243"/>
    </source>
</evidence>
<keyword evidence="3" id="KW-1185">Reference proteome</keyword>
<sequence>MEITGSVPLVGESYALKLRNSMQDLLSEIPKESPDLSPFVDAFYELLQAKVDAPFEVIWVYTATNFRGRNPEKGDALDRVLAAKELFQLLSECSASVCASKSIALMAPVVFAVHGVIVELFGRELRLKREKKAMREVKSLVDVVLGYIGICCGMKICEEEPDSVSVPFTDLARVWVDTNDDGFRSLLPLVSCDVCDWISSREFHVGYLAGAVIMESFFLKLCLSFHLPISRGELEKNLKSWAVGSISSFQNTYFLEILMRTALETPLPLNSILKPEDEILSRKILFDVILLVEYPFLYLNAKYIKGLTLTRLIVTHEAVEYFRGLGDQNRAVSYIKAFSASRMPLQIIKWATSQNGLEGKAGRENGSSPKALTYWLLSLENRGIRIFEDDILKNHATSGLDISQAEHPASNLEGKIVDDDLFYVDNIGEEGKTGDNDKQNKLISDAFVAAAQTMKLSDNGVQKRKGKHSEKRIKFVKYDLLQSSEPVKAGTSAADDSSSGESEIEDPISDPDA</sequence>
<dbReference type="PANTHER" id="PTHR35505:SF5">
    <property type="entry name" value="SUBSTRATE CARRIER FAMILY PROTEIN"/>
    <property type="match status" value="1"/>
</dbReference>
<organism evidence="2 3">
    <name type="scientific">Cajanus cajan</name>
    <name type="common">Pigeon pea</name>
    <name type="synonym">Cajanus indicus</name>
    <dbReference type="NCBI Taxonomy" id="3821"/>
    <lineage>
        <taxon>Eukaryota</taxon>
        <taxon>Viridiplantae</taxon>
        <taxon>Streptophyta</taxon>
        <taxon>Embryophyta</taxon>
        <taxon>Tracheophyta</taxon>
        <taxon>Spermatophyta</taxon>
        <taxon>Magnoliopsida</taxon>
        <taxon>eudicotyledons</taxon>
        <taxon>Gunneridae</taxon>
        <taxon>Pentapetalae</taxon>
        <taxon>rosids</taxon>
        <taxon>fabids</taxon>
        <taxon>Fabales</taxon>
        <taxon>Fabaceae</taxon>
        <taxon>Papilionoideae</taxon>
        <taxon>50 kb inversion clade</taxon>
        <taxon>NPAAA clade</taxon>
        <taxon>indigoferoid/millettioid clade</taxon>
        <taxon>Phaseoleae</taxon>
        <taxon>Cajanus</taxon>
    </lineage>
</organism>
<evidence type="ECO:0000313" key="2">
    <source>
        <dbReference type="EMBL" id="KYP41757.1"/>
    </source>
</evidence>
<protein>
    <submittedName>
        <fullName evidence="2">Uncharacterized protein</fullName>
    </submittedName>
</protein>
<dbReference type="EMBL" id="KQ483754">
    <property type="protein sequence ID" value="KYP41757.1"/>
    <property type="molecule type" value="Genomic_DNA"/>
</dbReference>
<name>A0A151RGZ0_CAJCA</name>
<dbReference type="OMA" id="VAAAHTM"/>
<dbReference type="PANTHER" id="PTHR35505">
    <property type="entry name" value="OS01G0600300 PROTEIN"/>
    <property type="match status" value="1"/>
</dbReference>
<reference evidence="2" key="1">
    <citation type="journal article" date="2012" name="Nat. Biotechnol.">
        <title>Draft genome sequence of pigeonpea (Cajanus cajan), an orphan legume crop of resource-poor farmers.</title>
        <authorList>
            <person name="Varshney R.K."/>
            <person name="Chen W."/>
            <person name="Li Y."/>
            <person name="Bharti A.K."/>
            <person name="Saxena R.K."/>
            <person name="Schlueter J.A."/>
            <person name="Donoghue M.T."/>
            <person name="Azam S."/>
            <person name="Fan G."/>
            <person name="Whaley A.M."/>
            <person name="Farmer A.D."/>
            <person name="Sheridan J."/>
            <person name="Iwata A."/>
            <person name="Tuteja R."/>
            <person name="Penmetsa R.V."/>
            <person name="Wu W."/>
            <person name="Upadhyaya H.D."/>
            <person name="Yang S.P."/>
            <person name="Shah T."/>
            <person name="Saxena K.B."/>
            <person name="Michael T."/>
            <person name="McCombie W.R."/>
            <person name="Yang B."/>
            <person name="Zhang G."/>
            <person name="Yang H."/>
            <person name="Wang J."/>
            <person name="Spillane C."/>
            <person name="Cook D.R."/>
            <person name="May G.D."/>
            <person name="Xu X."/>
            <person name="Jackson S.A."/>
        </authorList>
    </citation>
    <scope>NUCLEOTIDE SEQUENCE [LARGE SCALE GENOMIC DNA]</scope>
</reference>
<feature type="region of interest" description="Disordered" evidence="1">
    <location>
        <begin position="486"/>
        <end position="513"/>
    </location>
</feature>
<dbReference type="STRING" id="3821.A0A151RGZ0"/>
<dbReference type="Proteomes" id="UP000075243">
    <property type="component" value="Unassembled WGS sequence"/>
</dbReference>
<dbReference type="Gramene" id="C.cajan_30086.t">
    <property type="protein sequence ID" value="C.cajan_30086.t"/>
    <property type="gene ID" value="C.cajan_30086"/>
</dbReference>
<accession>A0A151RGZ0</accession>
<evidence type="ECO:0000256" key="1">
    <source>
        <dbReference type="SAM" id="MobiDB-lite"/>
    </source>
</evidence>
<feature type="compositionally biased region" description="Acidic residues" evidence="1">
    <location>
        <begin position="502"/>
        <end position="513"/>
    </location>
</feature>
<proteinExistence type="predicted"/>
<feature type="compositionally biased region" description="Low complexity" evidence="1">
    <location>
        <begin position="492"/>
        <end position="501"/>
    </location>
</feature>